<accession>M2NNL2</accession>
<dbReference type="Proteomes" id="UP000011761">
    <property type="component" value="Unassembled WGS sequence"/>
</dbReference>
<evidence type="ECO:0000313" key="2">
    <source>
        <dbReference type="EMBL" id="EMD00826.1"/>
    </source>
</evidence>
<gene>
    <name evidence="2" type="ORF">BAUCODRAFT_185838</name>
</gene>
<sequence length="61" mass="6204">MAHGGPSLLGNSMRDGDLCNQHGIAQLHLTACDSGDNGIVQALELASGLLCASIVAVTVMR</sequence>
<feature type="transmembrane region" description="Helical" evidence="1">
    <location>
        <begin position="39"/>
        <end position="60"/>
    </location>
</feature>
<dbReference type="RefSeq" id="XP_007672010.1">
    <property type="nucleotide sequence ID" value="XM_007673820.1"/>
</dbReference>
<dbReference type="GeneID" id="19109531"/>
<dbReference type="EMBL" id="KB445550">
    <property type="protein sequence ID" value="EMD00826.1"/>
    <property type="molecule type" value="Genomic_DNA"/>
</dbReference>
<proteinExistence type="predicted"/>
<dbReference type="AlphaFoldDB" id="M2NNL2"/>
<organism evidence="2 3">
    <name type="scientific">Baudoinia panamericana (strain UAMH 10762)</name>
    <name type="common">Angels' share fungus</name>
    <name type="synonym">Baudoinia compniacensis (strain UAMH 10762)</name>
    <dbReference type="NCBI Taxonomy" id="717646"/>
    <lineage>
        <taxon>Eukaryota</taxon>
        <taxon>Fungi</taxon>
        <taxon>Dikarya</taxon>
        <taxon>Ascomycota</taxon>
        <taxon>Pezizomycotina</taxon>
        <taxon>Dothideomycetes</taxon>
        <taxon>Dothideomycetidae</taxon>
        <taxon>Mycosphaerellales</taxon>
        <taxon>Teratosphaeriaceae</taxon>
        <taxon>Baudoinia</taxon>
    </lineage>
</organism>
<keyword evidence="3" id="KW-1185">Reference proteome</keyword>
<keyword evidence="1" id="KW-0472">Membrane</keyword>
<dbReference type="HOGENOM" id="CLU_2922253_0_0_1"/>
<dbReference type="KEGG" id="bcom:BAUCODRAFT_185838"/>
<evidence type="ECO:0000313" key="3">
    <source>
        <dbReference type="Proteomes" id="UP000011761"/>
    </source>
</evidence>
<reference evidence="2 3" key="1">
    <citation type="journal article" date="2012" name="PLoS Pathog.">
        <title>Diverse lifestyles and strategies of plant pathogenesis encoded in the genomes of eighteen Dothideomycetes fungi.</title>
        <authorList>
            <person name="Ohm R.A."/>
            <person name="Feau N."/>
            <person name="Henrissat B."/>
            <person name="Schoch C.L."/>
            <person name="Horwitz B.A."/>
            <person name="Barry K.W."/>
            <person name="Condon B.J."/>
            <person name="Copeland A.C."/>
            <person name="Dhillon B."/>
            <person name="Glaser F."/>
            <person name="Hesse C.N."/>
            <person name="Kosti I."/>
            <person name="LaButti K."/>
            <person name="Lindquist E.A."/>
            <person name="Lucas S."/>
            <person name="Salamov A.A."/>
            <person name="Bradshaw R.E."/>
            <person name="Ciuffetti L."/>
            <person name="Hamelin R.C."/>
            <person name="Kema G.H.J."/>
            <person name="Lawrence C."/>
            <person name="Scott J.A."/>
            <person name="Spatafora J.W."/>
            <person name="Turgeon B.G."/>
            <person name="de Wit P.J.G.M."/>
            <person name="Zhong S."/>
            <person name="Goodwin S.B."/>
            <person name="Grigoriev I.V."/>
        </authorList>
    </citation>
    <scope>NUCLEOTIDE SEQUENCE [LARGE SCALE GENOMIC DNA]</scope>
    <source>
        <strain evidence="2 3">UAMH 10762</strain>
    </source>
</reference>
<keyword evidence="1" id="KW-1133">Transmembrane helix</keyword>
<protein>
    <submittedName>
        <fullName evidence="2">Uncharacterized protein</fullName>
    </submittedName>
</protein>
<name>M2NNL2_BAUPA</name>
<evidence type="ECO:0000256" key="1">
    <source>
        <dbReference type="SAM" id="Phobius"/>
    </source>
</evidence>
<keyword evidence="1" id="KW-0812">Transmembrane</keyword>